<evidence type="ECO:0000256" key="2">
    <source>
        <dbReference type="ARBA" id="ARBA00022676"/>
    </source>
</evidence>
<keyword evidence="7" id="KW-1185">Reference proteome</keyword>
<protein>
    <submittedName>
        <fullName evidence="6">Uncharacterized protein</fullName>
    </submittedName>
</protein>
<dbReference type="InterPro" id="IPR029044">
    <property type="entry name" value="Nucleotide-diphossugar_trans"/>
</dbReference>
<comment type="similarity">
    <text evidence="1">Belongs to the glycosyltransferase 34 family.</text>
</comment>
<dbReference type="EMBL" id="LRBP01000016">
    <property type="protein sequence ID" value="OII73382.1"/>
    <property type="molecule type" value="Genomic_DNA"/>
</dbReference>
<feature type="compositionally biased region" description="Basic residues" evidence="4">
    <location>
        <begin position="394"/>
        <end position="406"/>
    </location>
</feature>
<dbReference type="OrthoDB" id="205108at2759"/>
<dbReference type="Gene3D" id="3.90.550.10">
    <property type="entry name" value="Spore Coat Polysaccharide Biosynthesis Protein SpsA, Chain A"/>
    <property type="match status" value="1"/>
</dbReference>
<dbReference type="GeneID" id="39979384"/>
<dbReference type="InterPro" id="IPR008630">
    <property type="entry name" value="Glyco_trans_34"/>
</dbReference>
<evidence type="ECO:0000256" key="1">
    <source>
        <dbReference type="ARBA" id="ARBA00005664"/>
    </source>
</evidence>
<sequence length="594" mass="68520">MVEKILLVIYLLSFVSTSFIQTSAWESRNDSNYFTFSYLEDWMPEWTKMNNRYLFNALYYGQESNENGEVELNNMQLKQIQCRIVVLTAGDEDFNTLVELERNRIEYSKNQKYCYLHFFCKKSKKYLAIWKLFTSKKLVTYNRKIINLTSIDWVLYMDLDAMFTNYKIKVEQIIERYTLNSTSLIISADTKCYDEKYPINNGIMLFKNSLFSLQLAFQVLIKQAYRNSLLYNGTNQWNAKGLKDQPLLTNILVQDKKEIDAEKVLKYCTFVMEHNLDLNGIVYSSDHVTVVSPRVMNSVRRSSTHFRKDNLLWHWRSGDWIAHLSGLTPMASSLRKKFIKQVCDSSPDEVCPFNIIIDNNELVVAENKLSLIRYKKELKLLNQGILNKDIKPVKKDKKKSKLNKKSKMSDSKNSNLESNLNENNLKITKFDEINSKENEIDVFKDTNIHVSNGQNSQQDSNQNFVGSGFDSKDFTSNSNLEAEPNSELVSDEGLISNSEQDQDTETTLEAEIVSKSEPNLGKEQVVSESGYSSASNFDSVSISGITLEKISEEGPDNNPINKQDQPGNRFENQDLDINQPYDNKVISTTPEEQN</sequence>
<keyword evidence="3" id="KW-0808">Transferase</keyword>
<evidence type="ECO:0000256" key="4">
    <source>
        <dbReference type="SAM" id="MobiDB-lite"/>
    </source>
</evidence>
<dbReference type="PANTHER" id="PTHR31306:SF4">
    <property type="entry name" value="ALPHA-1,2-GALACTOSYLTRANSFERASE"/>
    <property type="match status" value="1"/>
</dbReference>
<proteinExistence type="inferred from homology"/>
<feature type="signal peptide" evidence="5">
    <location>
        <begin position="1"/>
        <end position="17"/>
    </location>
</feature>
<accession>A0A1J4MGM0</accession>
<comment type="caution">
    <text evidence="6">The sequence shown here is derived from an EMBL/GenBank/DDBJ whole genome shotgun (WGS) entry which is preliminary data.</text>
</comment>
<dbReference type="GO" id="GO:0000139">
    <property type="term" value="C:Golgi membrane"/>
    <property type="evidence" value="ECO:0007669"/>
    <property type="project" value="TreeGrafter"/>
</dbReference>
<dbReference type="Proteomes" id="UP000186176">
    <property type="component" value="Unassembled WGS sequence"/>
</dbReference>
<keyword evidence="5" id="KW-0732">Signal</keyword>
<dbReference type="VEuPathDB" id="CryptoDB:cubi_02594"/>
<dbReference type="Pfam" id="PF05637">
    <property type="entry name" value="Glyco_transf_34"/>
    <property type="match status" value="1"/>
</dbReference>
<evidence type="ECO:0000313" key="6">
    <source>
        <dbReference type="EMBL" id="OII73382.1"/>
    </source>
</evidence>
<dbReference type="RefSeq" id="XP_028874725.1">
    <property type="nucleotide sequence ID" value="XM_029019605.1"/>
</dbReference>
<dbReference type="GO" id="GO:0006487">
    <property type="term" value="P:protein N-linked glycosylation"/>
    <property type="evidence" value="ECO:0007669"/>
    <property type="project" value="TreeGrafter"/>
</dbReference>
<dbReference type="PANTHER" id="PTHR31306">
    <property type="entry name" value="ALPHA-1,6-MANNOSYLTRANSFERASE MNN11-RELATED"/>
    <property type="match status" value="1"/>
</dbReference>
<evidence type="ECO:0000256" key="5">
    <source>
        <dbReference type="SAM" id="SignalP"/>
    </source>
</evidence>
<gene>
    <name evidence="6" type="ORF">cubi_02594</name>
</gene>
<dbReference type="AlphaFoldDB" id="A0A1J4MGM0"/>
<feature type="compositionally biased region" description="Polar residues" evidence="4">
    <location>
        <begin position="526"/>
        <end position="544"/>
    </location>
</feature>
<keyword evidence="2" id="KW-0328">Glycosyltransferase</keyword>
<organism evidence="6 7">
    <name type="scientific">Cryptosporidium ubiquitum</name>
    <dbReference type="NCBI Taxonomy" id="857276"/>
    <lineage>
        <taxon>Eukaryota</taxon>
        <taxon>Sar</taxon>
        <taxon>Alveolata</taxon>
        <taxon>Apicomplexa</taxon>
        <taxon>Conoidasida</taxon>
        <taxon>Coccidia</taxon>
        <taxon>Eucoccidiorida</taxon>
        <taxon>Eimeriorina</taxon>
        <taxon>Cryptosporidiidae</taxon>
        <taxon>Cryptosporidium</taxon>
    </lineage>
</organism>
<evidence type="ECO:0000256" key="3">
    <source>
        <dbReference type="ARBA" id="ARBA00022679"/>
    </source>
</evidence>
<feature type="region of interest" description="Disordered" evidence="4">
    <location>
        <begin position="450"/>
        <end position="594"/>
    </location>
</feature>
<name>A0A1J4MGM0_9CRYT</name>
<feature type="chain" id="PRO_5009630287" evidence="5">
    <location>
        <begin position="18"/>
        <end position="594"/>
    </location>
</feature>
<evidence type="ECO:0000313" key="7">
    <source>
        <dbReference type="Proteomes" id="UP000186176"/>
    </source>
</evidence>
<reference evidence="6 7" key="1">
    <citation type="submission" date="2016-10" db="EMBL/GenBank/DDBJ databases">
        <title>Reductive evolution of mitochondrial metabolism and differential evolution of invasion-related proteins in Cryptosporidium.</title>
        <authorList>
            <person name="Liu S."/>
            <person name="Roellig D.M."/>
            <person name="Guo Y."/>
            <person name="Li N."/>
            <person name="Frace M.A."/>
            <person name="Tang K."/>
            <person name="Zhang L."/>
            <person name="Feng Y."/>
            <person name="Xiao L."/>
        </authorList>
    </citation>
    <scope>NUCLEOTIDE SEQUENCE [LARGE SCALE GENOMIC DNA]</scope>
    <source>
        <strain evidence="6">39726</strain>
    </source>
</reference>
<dbReference type="GO" id="GO:0016757">
    <property type="term" value="F:glycosyltransferase activity"/>
    <property type="evidence" value="ECO:0007669"/>
    <property type="project" value="UniProtKB-KW"/>
</dbReference>
<feature type="region of interest" description="Disordered" evidence="4">
    <location>
        <begin position="392"/>
        <end position="418"/>
    </location>
</feature>
<feature type="compositionally biased region" description="Low complexity" evidence="4">
    <location>
        <begin position="451"/>
        <end position="463"/>
    </location>
</feature>
<feature type="compositionally biased region" description="Polar residues" evidence="4">
    <location>
        <begin position="585"/>
        <end position="594"/>
    </location>
</feature>